<dbReference type="STRING" id="1208324.P73_1428"/>
<organism evidence="1 2">
    <name type="scientific">Celeribacter indicus</name>
    <dbReference type="NCBI Taxonomy" id="1208324"/>
    <lineage>
        <taxon>Bacteria</taxon>
        <taxon>Pseudomonadati</taxon>
        <taxon>Pseudomonadota</taxon>
        <taxon>Alphaproteobacteria</taxon>
        <taxon>Rhodobacterales</taxon>
        <taxon>Roseobacteraceae</taxon>
        <taxon>Celeribacter</taxon>
    </lineage>
</organism>
<dbReference type="OrthoDB" id="6978364at2"/>
<gene>
    <name evidence="1" type="ORF">P73_1428</name>
</gene>
<dbReference type="Proteomes" id="UP000031521">
    <property type="component" value="Chromosome"/>
</dbReference>
<evidence type="ECO:0000313" key="1">
    <source>
        <dbReference type="EMBL" id="AJE46143.1"/>
    </source>
</evidence>
<keyword evidence="2" id="KW-1185">Reference proteome</keyword>
<dbReference type="AlphaFoldDB" id="A0A0B5DRH2"/>
<accession>A0A0B5DRH2</accession>
<dbReference type="HOGENOM" id="CLU_1515950_0_0_5"/>
<protein>
    <submittedName>
        <fullName evidence="1">Uncharacterized protein</fullName>
    </submittedName>
</protein>
<evidence type="ECO:0000313" key="2">
    <source>
        <dbReference type="Proteomes" id="UP000031521"/>
    </source>
</evidence>
<reference evidence="1 2" key="1">
    <citation type="journal article" date="2014" name="Int. J. Syst. Evol. Microbiol.">
        <title>Celeribacter indicus sp. nov., a polycyclic aromatic hydrocarbon-degrading bacterium from deep-sea sediment and reclassification of Huaishuia halophila as Celeribacter halophilus comb. nov.</title>
        <authorList>
            <person name="Lai Q."/>
            <person name="Cao J."/>
            <person name="Yuan J."/>
            <person name="Li F."/>
            <person name="Shao Z."/>
        </authorList>
    </citation>
    <scope>NUCLEOTIDE SEQUENCE [LARGE SCALE GENOMIC DNA]</scope>
    <source>
        <strain evidence="1">P73</strain>
    </source>
</reference>
<sequence>MDEERFDAIARRVSDGSPGGPAYRIGRRGLKIVEELAARGVAEATMAKALRMGKDAFRAAKNRDPAVQEAIDRGRAVEHDKLVGILHEQAMAGQYVPAMFLLKTRHGYREGEQVGVNVKIDTGGVLLVPNKMTMEEFLEAERQAGRYASPIRPDAVERVPGQCAIEAVLDPETKRGD</sequence>
<dbReference type="EMBL" id="CP004393">
    <property type="protein sequence ID" value="AJE46143.1"/>
    <property type="molecule type" value="Genomic_DNA"/>
</dbReference>
<name>A0A0B5DRH2_9RHOB</name>
<dbReference type="KEGG" id="cid:P73_1428"/>
<proteinExistence type="predicted"/>
<dbReference type="RefSeq" id="WP_043869081.1">
    <property type="nucleotide sequence ID" value="NZ_CP004393.1"/>
</dbReference>